<dbReference type="SUPFAM" id="SSF53383">
    <property type="entry name" value="PLP-dependent transferases"/>
    <property type="match status" value="1"/>
</dbReference>
<reference evidence="14 15" key="1">
    <citation type="submission" date="2018-11" db="EMBL/GenBank/DDBJ databases">
        <title>Sequencing the genomes of 1000 actinobacteria strains.</title>
        <authorList>
            <person name="Klenk H.-P."/>
        </authorList>
    </citation>
    <scope>NUCLEOTIDE SEQUENCE [LARGE SCALE GENOMIC DNA]</scope>
    <source>
        <strain evidence="14 15">DSM 44348</strain>
    </source>
</reference>
<dbReference type="Gene3D" id="3.90.1150.10">
    <property type="entry name" value="Aspartate Aminotransferase, domain 1"/>
    <property type="match status" value="1"/>
</dbReference>
<dbReference type="InterPro" id="IPR004637">
    <property type="entry name" value="Dat"/>
</dbReference>
<keyword evidence="15" id="KW-1185">Reference proteome</keyword>
<dbReference type="AlphaFoldDB" id="A0A3N2H0T0"/>
<evidence type="ECO:0000256" key="2">
    <source>
        <dbReference type="ARBA" id="ARBA00002189"/>
    </source>
</evidence>
<sequence length="417" mass="45264">MSIFEKLESEVRSYSRGWPVVFDRAQGSRLYAEDGRPYLDYFAGAGALNYGHNNPVLKKALIEYIERDGVTHALDMFTVAKRDLLETLDEKILKPRELDYKVIFPGPGGANAVEAALKLARKVTGRESVINFTNAFHGMTIGALSVTGNSMKRHGAGIPLVHATPMPYDQYFDGVYPDFLYFERLLDDSGSGLNEPAAVIVETVQGEGGINAAGIEWLRGLADLCKRHDILLIVDDVQMGCGRTGPFFSFEEAGIKPDMVCLSKSLSGYGIPMALTLIRPDLDVWEPGEHNGTFRGISPAFVTAAEAMRTYWSDDELEKSVRAKGERIGAALQGLVDAYPEAQLTAKGRGLARGLEFQNGELAGRVCAAAFERGLLMETSGPDSEVVKLLPPLTLTDAEVGEGLEIIDASVKAVLGK</sequence>
<comment type="similarity">
    <text evidence="4 12">Belongs to the class-III pyridoxal-phosphate-dependent aminotransferase family.</text>
</comment>
<accession>A0A3N2H0T0</accession>
<evidence type="ECO:0000256" key="13">
    <source>
        <dbReference type="RuleBase" id="RU365034"/>
    </source>
</evidence>
<evidence type="ECO:0000313" key="15">
    <source>
        <dbReference type="Proteomes" id="UP000274843"/>
    </source>
</evidence>
<dbReference type="UniPathway" id="UPA00067">
    <property type="reaction ID" value="UER00121"/>
</dbReference>
<dbReference type="GO" id="GO:0045303">
    <property type="term" value="F:diaminobutyrate-2-oxoglutarate transaminase activity"/>
    <property type="evidence" value="ECO:0007669"/>
    <property type="project" value="UniProtKB-EC"/>
</dbReference>
<comment type="cofactor">
    <cofactor evidence="1 13">
        <name>pyridoxal 5'-phosphate</name>
        <dbReference type="ChEBI" id="CHEBI:597326"/>
    </cofactor>
</comment>
<dbReference type="InterPro" id="IPR015422">
    <property type="entry name" value="PyrdxlP-dep_Trfase_small"/>
</dbReference>
<dbReference type="RefSeq" id="WP_123684691.1">
    <property type="nucleotide sequence ID" value="NZ_CBDRBK010000017.1"/>
</dbReference>
<evidence type="ECO:0000256" key="5">
    <source>
        <dbReference type="ARBA" id="ARBA00013155"/>
    </source>
</evidence>
<evidence type="ECO:0000256" key="10">
    <source>
        <dbReference type="ARBA" id="ARBA00023194"/>
    </source>
</evidence>
<dbReference type="CDD" id="cd00610">
    <property type="entry name" value="OAT_like"/>
    <property type="match status" value="1"/>
</dbReference>
<evidence type="ECO:0000256" key="8">
    <source>
        <dbReference type="ARBA" id="ARBA00022679"/>
    </source>
</evidence>
<dbReference type="GeneID" id="301845435"/>
<comment type="pathway">
    <text evidence="3 13">Amine and polyamine biosynthesis; ectoine biosynthesis; L-ectoine from L-aspartate 4-semialdehyde: step 1/3.</text>
</comment>
<gene>
    <name evidence="14" type="ORF">EDD35_4095</name>
</gene>
<dbReference type="InterPro" id="IPR015421">
    <property type="entry name" value="PyrdxlP-dep_Trfase_major"/>
</dbReference>
<evidence type="ECO:0000256" key="1">
    <source>
        <dbReference type="ARBA" id="ARBA00001933"/>
    </source>
</evidence>
<evidence type="ECO:0000313" key="14">
    <source>
        <dbReference type="EMBL" id="ROS41725.1"/>
    </source>
</evidence>
<evidence type="ECO:0000256" key="12">
    <source>
        <dbReference type="RuleBase" id="RU003560"/>
    </source>
</evidence>
<dbReference type="PANTHER" id="PTHR43552:SF2">
    <property type="entry name" value="DIAMINOBUTYRATE--2-OXOGLUTARATE TRANSAMINASE"/>
    <property type="match status" value="1"/>
</dbReference>
<keyword evidence="9 12" id="KW-0663">Pyridoxal phosphate</keyword>
<dbReference type="GO" id="GO:0017000">
    <property type="term" value="P:antibiotic biosynthetic process"/>
    <property type="evidence" value="ECO:0007669"/>
    <property type="project" value="UniProtKB-KW"/>
</dbReference>
<dbReference type="NCBIfam" id="NF006733">
    <property type="entry name" value="PRK09264.1"/>
    <property type="match status" value="1"/>
</dbReference>
<dbReference type="Pfam" id="PF00202">
    <property type="entry name" value="Aminotran_3"/>
    <property type="match status" value="1"/>
</dbReference>
<evidence type="ECO:0000256" key="7">
    <source>
        <dbReference type="ARBA" id="ARBA00022576"/>
    </source>
</evidence>
<evidence type="ECO:0000256" key="6">
    <source>
        <dbReference type="ARBA" id="ARBA00014798"/>
    </source>
</evidence>
<evidence type="ECO:0000256" key="9">
    <source>
        <dbReference type="ARBA" id="ARBA00022898"/>
    </source>
</evidence>
<dbReference type="InterPro" id="IPR012773">
    <property type="entry name" value="Ectoine_EctB"/>
</dbReference>
<dbReference type="PANTHER" id="PTHR43552">
    <property type="entry name" value="DIAMINOBUTYRATE--2-OXOGLUTARATE AMINOTRANSFERASE"/>
    <property type="match status" value="1"/>
</dbReference>
<dbReference type="NCBIfam" id="TIGR00709">
    <property type="entry name" value="dat"/>
    <property type="match status" value="1"/>
</dbReference>
<dbReference type="InterPro" id="IPR015424">
    <property type="entry name" value="PyrdxlP-dep_Trfase"/>
</dbReference>
<proteinExistence type="inferred from homology"/>
<comment type="caution">
    <text evidence="14">The sequence shown here is derived from an EMBL/GenBank/DDBJ whole genome shotgun (WGS) entry which is preliminary data.</text>
</comment>
<organism evidence="14 15">
    <name type="scientific">Amycolatopsis thermoflava</name>
    <dbReference type="NCBI Taxonomy" id="84480"/>
    <lineage>
        <taxon>Bacteria</taxon>
        <taxon>Bacillati</taxon>
        <taxon>Actinomycetota</taxon>
        <taxon>Actinomycetes</taxon>
        <taxon>Pseudonocardiales</taxon>
        <taxon>Pseudonocardiaceae</taxon>
        <taxon>Amycolatopsis</taxon>
        <taxon>Amycolatopsis methanolica group</taxon>
    </lineage>
</organism>
<dbReference type="PROSITE" id="PS00600">
    <property type="entry name" value="AA_TRANSFER_CLASS_3"/>
    <property type="match status" value="1"/>
</dbReference>
<evidence type="ECO:0000256" key="11">
    <source>
        <dbReference type="ARBA" id="ARBA00049111"/>
    </source>
</evidence>
<dbReference type="GO" id="GO:0019491">
    <property type="term" value="P:ectoine biosynthetic process"/>
    <property type="evidence" value="ECO:0007669"/>
    <property type="project" value="UniProtKB-UniPathway"/>
</dbReference>
<dbReference type="Proteomes" id="UP000274843">
    <property type="component" value="Unassembled WGS sequence"/>
</dbReference>
<dbReference type="EMBL" id="RKHY01000001">
    <property type="protein sequence ID" value="ROS41725.1"/>
    <property type="molecule type" value="Genomic_DNA"/>
</dbReference>
<comment type="catalytic activity">
    <reaction evidence="11 13">
        <text>L-2,4-diaminobutanoate + 2-oxoglutarate = L-aspartate 4-semialdehyde + L-glutamate</text>
        <dbReference type="Rhea" id="RHEA:11160"/>
        <dbReference type="ChEBI" id="CHEBI:16810"/>
        <dbReference type="ChEBI" id="CHEBI:29985"/>
        <dbReference type="ChEBI" id="CHEBI:58761"/>
        <dbReference type="ChEBI" id="CHEBI:537519"/>
        <dbReference type="EC" id="2.6.1.76"/>
    </reaction>
</comment>
<dbReference type="PIRSF" id="PIRSF000521">
    <property type="entry name" value="Transaminase_4ab_Lys_Orn"/>
    <property type="match status" value="1"/>
</dbReference>
<dbReference type="GO" id="GO:0047307">
    <property type="term" value="F:diaminobutyrate-pyruvate transaminase activity"/>
    <property type="evidence" value="ECO:0007669"/>
    <property type="project" value="InterPro"/>
</dbReference>
<comment type="function">
    <text evidence="2 13">Catalyzes reversively the conversion of L-aspartate beta-semialdehyde (ASA) to L-2,4-diaminobutyrate (DABA) by transamination with L-glutamate.</text>
</comment>
<dbReference type="InterPro" id="IPR005814">
    <property type="entry name" value="Aminotrans_3"/>
</dbReference>
<evidence type="ECO:0000256" key="3">
    <source>
        <dbReference type="ARBA" id="ARBA00004946"/>
    </source>
</evidence>
<dbReference type="InterPro" id="IPR049704">
    <property type="entry name" value="Aminotrans_3_PPA_site"/>
</dbReference>
<dbReference type="Gene3D" id="3.40.640.10">
    <property type="entry name" value="Type I PLP-dependent aspartate aminotransferase-like (Major domain)"/>
    <property type="match status" value="1"/>
</dbReference>
<protein>
    <recommendedName>
        <fullName evidence="6 13">Diaminobutyrate--2-oxoglutarate transaminase</fullName>
        <ecNumber evidence="5 13">2.6.1.76</ecNumber>
    </recommendedName>
    <alternativeName>
        <fullName evidence="13">DABA aminotransferase</fullName>
    </alternativeName>
</protein>
<keyword evidence="8 13" id="KW-0808">Transferase</keyword>
<dbReference type="EC" id="2.6.1.76" evidence="5 13"/>
<keyword evidence="7 13" id="KW-0032">Aminotransferase</keyword>
<dbReference type="GO" id="GO:0030170">
    <property type="term" value="F:pyridoxal phosphate binding"/>
    <property type="evidence" value="ECO:0007669"/>
    <property type="project" value="InterPro"/>
</dbReference>
<name>A0A3N2H0T0_9PSEU</name>
<keyword evidence="10" id="KW-0045">Antibiotic biosynthesis</keyword>
<evidence type="ECO:0000256" key="4">
    <source>
        <dbReference type="ARBA" id="ARBA00008954"/>
    </source>
</evidence>
<dbReference type="NCBIfam" id="TIGR02407">
    <property type="entry name" value="ectoine_ectB"/>
    <property type="match status" value="1"/>
</dbReference>